<keyword evidence="2" id="KW-0802">TPR repeat</keyword>
<feature type="non-terminal residue" evidence="3">
    <location>
        <position position="288"/>
    </location>
</feature>
<dbReference type="SUPFAM" id="SSF48452">
    <property type="entry name" value="TPR-like"/>
    <property type="match status" value="1"/>
</dbReference>
<dbReference type="Pfam" id="PF13174">
    <property type="entry name" value="TPR_6"/>
    <property type="match status" value="1"/>
</dbReference>
<organism evidence="3">
    <name type="scientific">marine metagenome</name>
    <dbReference type="NCBI Taxonomy" id="408172"/>
    <lineage>
        <taxon>unclassified sequences</taxon>
        <taxon>metagenomes</taxon>
        <taxon>ecological metagenomes</taxon>
    </lineage>
</organism>
<dbReference type="InterPro" id="IPR051685">
    <property type="entry name" value="Ycf3/AcsC/BcsC/TPR_MFPF"/>
</dbReference>
<reference evidence="3" key="1">
    <citation type="submission" date="2018-05" db="EMBL/GenBank/DDBJ databases">
        <authorList>
            <person name="Lanie J.A."/>
            <person name="Ng W.-L."/>
            <person name="Kazmierczak K.M."/>
            <person name="Andrzejewski T.M."/>
            <person name="Davidsen T.M."/>
            <person name="Wayne K.J."/>
            <person name="Tettelin H."/>
            <person name="Glass J.I."/>
            <person name="Rusch D."/>
            <person name="Podicherti R."/>
            <person name="Tsui H.-C.T."/>
            <person name="Winkler M.E."/>
        </authorList>
    </citation>
    <scope>NUCLEOTIDE SEQUENCE</scope>
</reference>
<keyword evidence="1" id="KW-0677">Repeat</keyword>
<dbReference type="InterPro" id="IPR019734">
    <property type="entry name" value="TPR_rpt"/>
</dbReference>
<name>A0A382BP35_9ZZZZ</name>
<dbReference type="Pfam" id="PF13432">
    <property type="entry name" value="TPR_16"/>
    <property type="match status" value="1"/>
</dbReference>
<gene>
    <name evidence="3" type="ORF">METZ01_LOCUS168155</name>
</gene>
<protein>
    <submittedName>
        <fullName evidence="3">Uncharacterized protein</fullName>
    </submittedName>
</protein>
<evidence type="ECO:0000313" key="3">
    <source>
        <dbReference type="EMBL" id="SVB15301.1"/>
    </source>
</evidence>
<dbReference type="AlphaFoldDB" id="A0A382BP35"/>
<evidence type="ECO:0000256" key="1">
    <source>
        <dbReference type="ARBA" id="ARBA00022737"/>
    </source>
</evidence>
<proteinExistence type="predicted"/>
<dbReference type="PANTHER" id="PTHR44943:SF8">
    <property type="entry name" value="TPR REPEAT-CONTAINING PROTEIN MJ0263"/>
    <property type="match status" value="1"/>
</dbReference>
<dbReference type="InterPro" id="IPR011990">
    <property type="entry name" value="TPR-like_helical_dom_sf"/>
</dbReference>
<dbReference type="EMBL" id="UINC01030620">
    <property type="protein sequence ID" value="SVB15301.1"/>
    <property type="molecule type" value="Genomic_DNA"/>
</dbReference>
<sequence length="288" mass="32028">MTTSVAQVLGTQEDPALAAYRSGRYDEAVKAFQQKIGSGQDVPHDHRHLFRALFEVGRYMEAEKVARGFINEHPESPDLHNSLGEVLWTRGHLDEAETAFQEASNRRADDWLTAELNLGIAAFERGRRTEAMQRFDRFIDFYNNGEATTSGDLTAVGIACQYLGISDSAMYQDALKAFDEAVAADPNDLRPRILTGNLFLEKYDSGNAATELGTVLQLNPYHPQALLSMGRRMRFDGDENAIAMAESALEINPNLVGARVYLSRQLLSAERFDDAIEEIKPALETNPV</sequence>
<accession>A0A382BP35</accession>
<dbReference type="PANTHER" id="PTHR44943">
    <property type="entry name" value="CELLULOSE SYNTHASE OPERON PROTEIN C"/>
    <property type="match status" value="1"/>
</dbReference>
<evidence type="ECO:0000256" key="2">
    <source>
        <dbReference type="ARBA" id="ARBA00022803"/>
    </source>
</evidence>
<dbReference type="Gene3D" id="1.25.40.10">
    <property type="entry name" value="Tetratricopeptide repeat domain"/>
    <property type="match status" value="1"/>
</dbReference>